<dbReference type="SMR" id="A0A142FYG3"/>
<evidence type="ECO:0000313" key="8">
    <source>
        <dbReference type="EMBL" id="PHO21496.1"/>
    </source>
</evidence>
<dbReference type="NCBIfam" id="TIGR02183">
    <property type="entry name" value="GRXA"/>
    <property type="match status" value="1"/>
</dbReference>
<keyword evidence="11" id="KW-1185">Reference proteome</keyword>
<evidence type="ECO:0000313" key="7">
    <source>
        <dbReference type="EMBL" id="AMQ93443.1"/>
    </source>
</evidence>
<evidence type="ECO:0000256" key="5">
    <source>
        <dbReference type="PROSITE-ProRule" id="PRU01282"/>
    </source>
</evidence>
<dbReference type="EMBL" id="VSED01000001">
    <property type="protein sequence ID" value="TYA40063.1"/>
    <property type="molecule type" value="Genomic_DNA"/>
</dbReference>
<dbReference type="PROSITE" id="PS51353">
    <property type="entry name" value="ARSC"/>
    <property type="match status" value="1"/>
</dbReference>
<evidence type="ECO:0000256" key="1">
    <source>
        <dbReference type="ARBA" id="ARBA00007198"/>
    </source>
</evidence>
<dbReference type="CDD" id="cd02066">
    <property type="entry name" value="GRX_family"/>
    <property type="match status" value="1"/>
</dbReference>
<dbReference type="RefSeq" id="WP_005550468.1">
    <property type="nucleotide sequence ID" value="NZ_CP012959.1"/>
</dbReference>
<keyword evidence="3" id="KW-1015">Disulfide bond</keyword>
<evidence type="ECO:0000313" key="12">
    <source>
        <dbReference type="Proteomes" id="UP000323012"/>
    </source>
</evidence>
<dbReference type="Proteomes" id="UP000226080">
    <property type="component" value="Unassembled WGS sequence"/>
</dbReference>
<dbReference type="SUPFAM" id="SSF52833">
    <property type="entry name" value="Thioredoxin-like"/>
    <property type="match status" value="1"/>
</dbReference>
<accession>A0A142FYG3</accession>
<protein>
    <submittedName>
        <fullName evidence="7 9">Glutaredoxin</fullName>
    </submittedName>
</protein>
<dbReference type="InterPro" id="IPR006660">
    <property type="entry name" value="Arsenate_reductase-like"/>
</dbReference>
<dbReference type="OrthoDB" id="9814618at2"/>
<reference evidence="9 12" key="3">
    <citation type="submission" date="2019-08" db="EMBL/GenBank/DDBJ databases">
        <title>Whole genome sequencing of Aggregatibacter actinomycetemcomitans cultured from blood stream infections in Denmark reveals a novel phylogenetic lineage expressing serotype a membrane O polysaccharide.</title>
        <authorList>
            <person name="Nedergaard S."/>
            <person name="Kobel C.M."/>
            <person name="Nielsen M.B."/>
            <person name="Moeller R.T."/>
            <person name="Jensen A.B."/>
            <person name="Noerskov-Lauritsen N."/>
        </authorList>
    </citation>
    <scope>NUCLEOTIDE SEQUENCE [LARGE SCALE GENOMIC DNA]</scope>
    <source>
        <strain evidence="9 12">PN_563</strain>
    </source>
</reference>
<dbReference type="Pfam" id="PF00462">
    <property type="entry name" value="Glutaredoxin"/>
    <property type="match status" value="1"/>
</dbReference>
<dbReference type="InterPro" id="IPR002109">
    <property type="entry name" value="Glutaredoxin"/>
</dbReference>
<reference evidence="7 10" key="1">
    <citation type="submission" date="2015-10" db="EMBL/GenBank/DDBJ databases">
        <title>Tn-seq of a polymicrobial infection.</title>
        <authorList>
            <person name="Stacy A."/>
            <person name="Rumbaugh K.P."/>
            <person name="Whiteley M."/>
        </authorList>
    </citation>
    <scope>NUCLEOTIDE SEQUENCE [LARGE SCALE GENOMIC DNA]</scope>
    <source>
        <strain evidence="7 10">624</strain>
    </source>
</reference>
<dbReference type="InterPro" id="IPR014025">
    <property type="entry name" value="Glutaredoxin_subgr"/>
</dbReference>
<dbReference type="PRINTS" id="PR00160">
    <property type="entry name" value="GLUTAREDOXIN"/>
</dbReference>
<dbReference type="Gene3D" id="3.40.30.10">
    <property type="entry name" value="Glutaredoxin"/>
    <property type="match status" value="1"/>
</dbReference>
<dbReference type="GO" id="GO:0015035">
    <property type="term" value="F:protein-disulfide reductase activity"/>
    <property type="evidence" value="ECO:0007669"/>
    <property type="project" value="InterPro"/>
</dbReference>
<dbReference type="GO" id="GO:0045454">
    <property type="term" value="P:cell redox homeostasis"/>
    <property type="evidence" value="ECO:0007669"/>
    <property type="project" value="InterPro"/>
</dbReference>
<evidence type="ECO:0000313" key="9">
    <source>
        <dbReference type="EMBL" id="TYA40063.1"/>
    </source>
</evidence>
<keyword evidence="4" id="KW-0676">Redox-active center</keyword>
<dbReference type="AlphaFoldDB" id="A0A142FYG3"/>
<dbReference type="InterPro" id="IPR011767">
    <property type="entry name" value="GLR_AS"/>
</dbReference>
<reference evidence="8 11" key="2">
    <citation type="submission" date="2017-10" db="EMBL/GenBank/DDBJ databases">
        <title>Draft genome sequences of Aggregatibacter actinomycetemcomitans strains 310a and 310b.</title>
        <authorList>
            <person name="May A.C."/>
            <person name="Ohta H."/>
            <person name="Maeda H."/>
            <person name="Kokeguchi S."/>
            <person name="Cugini C."/>
        </authorList>
    </citation>
    <scope>NUCLEOTIDE SEQUENCE [LARGE SCALE GENOMIC DNA]</scope>
    <source>
        <strain evidence="8 11">310b</strain>
    </source>
</reference>
<dbReference type="Proteomes" id="UP000323012">
    <property type="component" value="Unassembled WGS sequence"/>
</dbReference>
<comment type="subunit">
    <text evidence="2">Monomer.</text>
</comment>
<dbReference type="NCBIfam" id="NF008401">
    <property type="entry name" value="PRK11200.1"/>
    <property type="match status" value="1"/>
</dbReference>
<evidence type="ECO:0000313" key="11">
    <source>
        <dbReference type="Proteomes" id="UP000226080"/>
    </source>
</evidence>
<proteinExistence type="inferred from homology"/>
<evidence type="ECO:0000256" key="3">
    <source>
        <dbReference type="ARBA" id="ARBA00023157"/>
    </source>
</evidence>
<comment type="similarity">
    <text evidence="1 5">Belongs to the ArsC family.</text>
</comment>
<dbReference type="EMBL" id="CP012959">
    <property type="protein sequence ID" value="AMQ93443.1"/>
    <property type="molecule type" value="Genomic_DNA"/>
</dbReference>
<dbReference type="KEGG" id="aact:ACT75_02365"/>
<dbReference type="PROSITE" id="PS00195">
    <property type="entry name" value="GLUTAREDOXIN_1"/>
    <property type="match status" value="1"/>
</dbReference>
<dbReference type="EMBL" id="PCGW01000002">
    <property type="protein sequence ID" value="PHO21496.1"/>
    <property type="molecule type" value="Genomic_DNA"/>
</dbReference>
<organism evidence="9 12">
    <name type="scientific">Aggregatibacter actinomycetemcomitans</name>
    <name type="common">Actinobacillus actinomycetemcomitans</name>
    <name type="synonym">Haemophilus actinomycetemcomitans</name>
    <dbReference type="NCBI Taxonomy" id="714"/>
    <lineage>
        <taxon>Bacteria</taxon>
        <taxon>Pseudomonadati</taxon>
        <taxon>Pseudomonadota</taxon>
        <taxon>Gammaproteobacteria</taxon>
        <taxon>Pasteurellales</taxon>
        <taxon>Pasteurellaceae</taxon>
        <taxon>Aggregatibacter</taxon>
    </lineage>
</organism>
<gene>
    <name evidence="7" type="ORF">ACT75_02365</name>
    <name evidence="8" type="ORF">CQR80_01885</name>
    <name evidence="9" type="ORF">FXB79_00755</name>
</gene>
<dbReference type="GO" id="GO:0009055">
    <property type="term" value="F:electron transfer activity"/>
    <property type="evidence" value="ECO:0007669"/>
    <property type="project" value="InterPro"/>
</dbReference>
<evidence type="ECO:0000313" key="10">
    <source>
        <dbReference type="Proteomes" id="UP000072236"/>
    </source>
</evidence>
<dbReference type="InterPro" id="IPR036249">
    <property type="entry name" value="Thioredoxin-like_sf"/>
</dbReference>
<name>A0A142FYG3_AGGAC</name>
<evidence type="ECO:0000259" key="6">
    <source>
        <dbReference type="Pfam" id="PF00462"/>
    </source>
</evidence>
<dbReference type="InterPro" id="IPR011902">
    <property type="entry name" value="GRXA"/>
</dbReference>
<feature type="domain" description="Glutaredoxin" evidence="6">
    <location>
        <begin position="3"/>
        <end position="68"/>
    </location>
</feature>
<dbReference type="Proteomes" id="UP000072236">
    <property type="component" value="Chromosome"/>
</dbReference>
<dbReference type="PROSITE" id="PS51354">
    <property type="entry name" value="GLUTAREDOXIN_2"/>
    <property type="match status" value="1"/>
</dbReference>
<sequence length="87" mass="9854">MFVTIYGRLSCPYCVRAKTLAEKLKNTVENFDYRYIDIIEQGMSKEDIANIIGKPVQTVPQILISDKPIGGYTDFEALMAEQFGDID</sequence>
<evidence type="ECO:0000256" key="2">
    <source>
        <dbReference type="ARBA" id="ARBA00011245"/>
    </source>
</evidence>
<evidence type="ECO:0000256" key="4">
    <source>
        <dbReference type="ARBA" id="ARBA00023284"/>
    </source>
</evidence>
<dbReference type="eggNOG" id="COG0695">
    <property type="taxonomic scope" value="Bacteria"/>
</dbReference>